<dbReference type="RefSeq" id="WP_048879428.1">
    <property type="nucleotide sequence ID" value="NZ_BANC01000070.1"/>
</dbReference>
<dbReference type="Gene3D" id="3.40.50.2300">
    <property type="match status" value="2"/>
</dbReference>
<evidence type="ECO:0000259" key="6">
    <source>
        <dbReference type="Pfam" id="PF13458"/>
    </source>
</evidence>
<feature type="domain" description="Leucine-binding protein" evidence="6">
    <location>
        <begin position="43"/>
        <end position="372"/>
    </location>
</feature>
<dbReference type="Pfam" id="PF13458">
    <property type="entry name" value="Peripla_BP_6"/>
    <property type="match status" value="1"/>
</dbReference>
<dbReference type="STRING" id="1120923.SAMN02746095_02389"/>
<dbReference type="Proteomes" id="UP000032668">
    <property type="component" value="Unassembled WGS sequence"/>
</dbReference>
<dbReference type="GO" id="GO:0006865">
    <property type="term" value="P:amino acid transport"/>
    <property type="evidence" value="ECO:0007669"/>
    <property type="project" value="UniProtKB-KW"/>
</dbReference>
<dbReference type="PRINTS" id="PR00337">
    <property type="entry name" value="LEUILEVALBP"/>
</dbReference>
<keyword evidence="3 5" id="KW-0732">Signal</keyword>
<keyword evidence="2" id="KW-0813">Transport</keyword>
<dbReference type="CDD" id="cd06330">
    <property type="entry name" value="PBP1_As_SBP-like"/>
    <property type="match status" value="1"/>
</dbReference>
<dbReference type="InterPro" id="IPR028081">
    <property type="entry name" value="Leu-bd"/>
</dbReference>
<feature type="chain" id="PRO_5010332179" evidence="5">
    <location>
        <begin position="25"/>
        <end position="402"/>
    </location>
</feature>
<proteinExistence type="inferred from homology"/>
<keyword evidence="8" id="KW-1185">Reference proteome</keyword>
<dbReference type="EMBL" id="BANC01000070">
    <property type="protein sequence ID" value="GAN81040.1"/>
    <property type="molecule type" value="Genomic_DNA"/>
</dbReference>
<dbReference type="PANTHER" id="PTHR30483:SF37">
    <property type="entry name" value="ABC TRANSPORTER SUBSTRATE-BINDING PROTEIN"/>
    <property type="match status" value="1"/>
</dbReference>
<comment type="caution">
    <text evidence="7">The sequence shown here is derived from an EMBL/GenBank/DDBJ whole genome shotgun (WGS) entry which is preliminary data.</text>
</comment>
<accession>A0A0D6PGY8</accession>
<gene>
    <name evidence="7" type="ORF">Aam_072_010</name>
</gene>
<dbReference type="SUPFAM" id="SSF53822">
    <property type="entry name" value="Periplasmic binding protein-like I"/>
    <property type="match status" value="1"/>
</dbReference>
<feature type="signal peptide" evidence="5">
    <location>
        <begin position="1"/>
        <end position="24"/>
    </location>
</feature>
<keyword evidence="7" id="KW-0675">Receptor</keyword>
<evidence type="ECO:0000313" key="8">
    <source>
        <dbReference type="Proteomes" id="UP000032668"/>
    </source>
</evidence>
<name>A0A0D6PGY8_9PROT</name>
<sequence length="402" mass="42900">MGFTRRHLMAASAASLAVPYVARAASRDPILIGEVNSYAAFPTFTMPYRNAMVMAVEEINSKGGVSGRPLKLITKDDGANPQDAIRAATELVRSDRVNVLAGGFLSNVGLALSSFAKHSNTLYVASEALANELTWQDGNANTFRLTPSIYMLVAMMIDDAAKLPATKWATVAPNYSYGTSAVKTFQKLLKAKRPDVTFVAEQWPTLDQINASATVAALAAAEPDGIFNATFASDLVAFVRQGNTTGLFKNRSVVSLLTGEPEYLDSLGSDTPDGWIVTGYPSAAYTAPGNEAFVTMYKNHFKDDPDWGAVIGYTLIHSIAAGVGRSKGLSLAELEQGFAGVTFPTPFGQCQYRAIDHQSTLGAFVGKLAKKGGKGTMVDFRYVDGASVLPPDSVVEKLRPKS</sequence>
<reference evidence="7 8" key="1">
    <citation type="submission" date="2012-11" db="EMBL/GenBank/DDBJ databases">
        <title>Whole genome sequence of Acidocella aminolytica 101 = DSM 11237.</title>
        <authorList>
            <person name="Azuma Y."/>
            <person name="Higashiura N."/>
            <person name="Hirakawa H."/>
            <person name="Matsushita K."/>
        </authorList>
    </citation>
    <scope>NUCLEOTIDE SEQUENCE [LARGE SCALE GENOMIC DNA]</scope>
    <source>
        <strain evidence="8">101 / DSM 11237</strain>
    </source>
</reference>
<dbReference type="InterPro" id="IPR051010">
    <property type="entry name" value="BCAA_transport"/>
</dbReference>
<dbReference type="InterPro" id="IPR028082">
    <property type="entry name" value="Peripla_BP_I"/>
</dbReference>
<dbReference type="AlphaFoldDB" id="A0A0D6PGY8"/>
<evidence type="ECO:0000256" key="3">
    <source>
        <dbReference type="ARBA" id="ARBA00022729"/>
    </source>
</evidence>
<organism evidence="7 8">
    <name type="scientific">Acidocella aminolytica 101 = DSM 11237</name>
    <dbReference type="NCBI Taxonomy" id="1120923"/>
    <lineage>
        <taxon>Bacteria</taxon>
        <taxon>Pseudomonadati</taxon>
        <taxon>Pseudomonadota</taxon>
        <taxon>Alphaproteobacteria</taxon>
        <taxon>Acetobacterales</taxon>
        <taxon>Acidocellaceae</taxon>
        <taxon>Acidocella</taxon>
    </lineage>
</organism>
<evidence type="ECO:0000256" key="1">
    <source>
        <dbReference type="ARBA" id="ARBA00010062"/>
    </source>
</evidence>
<evidence type="ECO:0000256" key="4">
    <source>
        <dbReference type="ARBA" id="ARBA00022970"/>
    </source>
</evidence>
<comment type="similarity">
    <text evidence="1">Belongs to the leucine-binding protein family.</text>
</comment>
<evidence type="ECO:0000313" key="7">
    <source>
        <dbReference type="EMBL" id="GAN81040.1"/>
    </source>
</evidence>
<keyword evidence="4" id="KW-0029">Amino-acid transport</keyword>
<dbReference type="PANTHER" id="PTHR30483">
    <property type="entry name" value="LEUCINE-SPECIFIC-BINDING PROTEIN"/>
    <property type="match status" value="1"/>
</dbReference>
<protein>
    <submittedName>
        <fullName evidence="7">Extracellular ligand-binding receptor</fullName>
    </submittedName>
</protein>
<dbReference type="OrthoDB" id="9783240at2"/>
<evidence type="ECO:0000256" key="5">
    <source>
        <dbReference type="SAM" id="SignalP"/>
    </source>
</evidence>
<dbReference type="InterPro" id="IPR000709">
    <property type="entry name" value="Leu_Ile_Val-bd"/>
</dbReference>
<evidence type="ECO:0000256" key="2">
    <source>
        <dbReference type="ARBA" id="ARBA00022448"/>
    </source>
</evidence>